<sequence length="1047" mass="122050">MILLKEREGKLIQDIKELIYSRKYPITQYRMLKTETRFEHVESITTNGWEIMTNRQLWGGHNENYYFETVITVPPECEGKALVYELRTGREGEWDALNPQFSAYVNGRMVQGLDVNHREILFTKSAHVGETYRILLSAYTGDHNFSLFMDSEYKILEPEVEHYYYDISVPYEVARLLPEDSAEYIEIIQHLNESLNLLDLRKKYSTEFYDSLARAQEYITEEFYKKSCGNVKETVCCVGHTHIDCAWLWTLKTTQDKAVRSFSTVLELMRRYPEYKFMSSQPQLYDYVKKNAPEIYAQIKERVAEGRWETEGGMWVEADCNIASGESLVRQFLHGLRFFEEEFQRKNEILWLPDVFGYSAALPQIMKKCGINYFMTTKISWNEFDKMPYDTFLWEGIDGTKVLTHFSPSRDYGKGAIEGSAETEHFTTYNAMLNPSQVKGNWQRYSQKDLHTDTLMSFGYGDGGGGPTAEMLENCRRLEQGIPGSPRAKQSHALEFFRNLEKTVKENRYLPKWVGELYLEYHRGTYTSMARNKKYNRQSEFACENLEFYSVLAKALLKHPYPQKELKELWEIVLRNQFHDILPGSSILEVYEDSRKEYEHVLSLTEQMTGKILQTVADHVDARENDIVLFNPNNAKGPAPVIIPCSCIGEDSGSLALSDGRKEYPLQKTAEGYFAVLDEIPVRGYRTYQTVKKEAPEYRMIRSFQDIDTPYFHIALNEAGQFTSIYDKVTEREIIPNGKTANQIITYEDKPHNFDAWDINNYYTEKSWEVDAAASMEILEDGPIRACIRIEHPYLDSKIVQYLYFYRDLYRIDIRNEIDWKEAQILVRDYFPVDIHTDEAVFEIQYGNVTRAAHSNTMWDFAKFEVCSHKWLDVSENGYGVSILNDCKYGCSVKDGVIGLTMLKSALYPNPEADKELHTFWYSICPHEDDFRKGHTVEKAYLFNNPLVAVMKQKAGGRLPKNYSYVTVQEQNVVIEVVKQAERSEHTVIRLYECYNRRCSITLTVKEDFTEAWESDLLENPEVKLKTDGNTIYTDIRPYEIKTIVLK</sequence>
<comment type="caution">
    <text evidence="1">The sequence shown here is derived from an EMBL/GenBank/DDBJ whole genome shotgun (WGS) entry which is preliminary data.</text>
</comment>
<reference evidence="1" key="1">
    <citation type="submission" date="2019-04" db="EMBL/GenBank/DDBJ databases">
        <title>Microbes associate with the intestines of laboratory mice.</title>
        <authorList>
            <person name="Navarre W."/>
            <person name="Wong E."/>
            <person name="Huang K."/>
            <person name="Tropini C."/>
            <person name="Ng K."/>
            <person name="Yu B."/>
        </authorList>
    </citation>
    <scope>NUCLEOTIDE SEQUENCE</scope>
    <source>
        <strain evidence="1">NM01_1-7b</strain>
    </source>
</reference>
<gene>
    <name evidence="1" type="ORF">E5329_03055</name>
</gene>
<organism evidence="1 2">
    <name type="scientific">Petralouisia muris</name>
    <dbReference type="NCBI Taxonomy" id="3032872"/>
    <lineage>
        <taxon>Bacteria</taxon>
        <taxon>Bacillati</taxon>
        <taxon>Bacillota</taxon>
        <taxon>Clostridia</taxon>
        <taxon>Lachnospirales</taxon>
        <taxon>Lachnospiraceae</taxon>
        <taxon>Petralouisia</taxon>
    </lineage>
</organism>
<evidence type="ECO:0000313" key="1">
    <source>
        <dbReference type="EMBL" id="TGY97843.1"/>
    </source>
</evidence>
<dbReference type="Proteomes" id="UP000304953">
    <property type="component" value="Unassembled WGS sequence"/>
</dbReference>
<proteinExistence type="predicted"/>
<dbReference type="EMBL" id="SRYA01000004">
    <property type="protein sequence ID" value="TGY97843.1"/>
    <property type="molecule type" value="Genomic_DNA"/>
</dbReference>
<name>A0AC61S089_9FIRM</name>
<protein>
    <submittedName>
        <fullName evidence="1">Alpha-mannosidase</fullName>
    </submittedName>
</protein>
<evidence type="ECO:0000313" key="2">
    <source>
        <dbReference type="Proteomes" id="UP000304953"/>
    </source>
</evidence>
<keyword evidence="2" id="KW-1185">Reference proteome</keyword>
<accession>A0AC61S089</accession>